<comment type="caution">
    <text evidence="6">The sequence shown here is derived from an EMBL/GenBank/DDBJ whole genome shotgun (WGS) entry which is preliminary data.</text>
</comment>
<reference evidence="6" key="1">
    <citation type="submission" date="2022-07" db="EMBL/GenBank/DDBJ databases">
        <title>Genome Sequence of Agrocybe chaxingu.</title>
        <authorList>
            <person name="Buettner E."/>
        </authorList>
    </citation>
    <scope>NUCLEOTIDE SEQUENCE</scope>
    <source>
        <strain evidence="6">MP-N11</strain>
    </source>
</reference>
<dbReference type="EMBL" id="JANKHO010000776">
    <property type="protein sequence ID" value="KAJ3506360.1"/>
    <property type="molecule type" value="Genomic_DNA"/>
</dbReference>
<organism evidence="6 7">
    <name type="scientific">Agrocybe chaxingu</name>
    <dbReference type="NCBI Taxonomy" id="84603"/>
    <lineage>
        <taxon>Eukaryota</taxon>
        <taxon>Fungi</taxon>
        <taxon>Dikarya</taxon>
        <taxon>Basidiomycota</taxon>
        <taxon>Agaricomycotina</taxon>
        <taxon>Agaricomycetes</taxon>
        <taxon>Agaricomycetidae</taxon>
        <taxon>Agaricales</taxon>
        <taxon>Agaricineae</taxon>
        <taxon>Strophariaceae</taxon>
        <taxon>Agrocybe</taxon>
    </lineage>
</organism>
<sequence>MQACSFGGTTVVSGYLDGVLSIIKPRNRRVTLDFGLTRKGNCKIVTCATRELRASPLLPDLVLPWICYPYCTVPTRLRAQLEGHLSVLVYCSKECQKSHWKVHKQDCKGPLSEKAWAPAWIAEKRTPAFVTDDNGPMVTQHGLNKFLWGNTPAFDHVQLLRNEGEKWDQPLALCFAASGDLRNVVTSINSLPESYQLPCSIVINDFETCVVLRNLLLLFTFASFPPDEAAEMALHLWYSPKHPSEMVARLRAIFNEKLQKIFTHLANHPSSPPETLLKAKFELTDKTSVVALLPKSFWVEMRQILDSKTTSQQADHHRHMVTLSPQRRDYRDRNCCLLDPYHRVAKMKYYEDGLIVPFGGVDRSLFVEPNFTLFDPVLGWWMQNDSQDPITCWPYGELQSSFKKYPLPSNDIYGALYFHLLAQFRLFASTLGKRELHFTLLGEDARRIPITLPKMLKDISPQKFDRVDVSNTSDICYIGTEGTLSILGDLLKPYKQNPHATLITLFLNYVMDVPIPIETQKRTMRQNMKTIVSLLNADGEVGPPKNKCDTATMKSITWKRYIEDRQNQWKEYSEVCRFDVISRQVGMKERVGRTIIEKMPYRVDKDKSINDVLKGVKRLSLIGLTGHECYIEWVRTR</sequence>
<keyword evidence="7" id="KW-1185">Reference proteome</keyword>
<evidence type="ECO:0000313" key="7">
    <source>
        <dbReference type="Proteomes" id="UP001148786"/>
    </source>
</evidence>
<dbReference type="Proteomes" id="UP001148786">
    <property type="component" value="Unassembled WGS sequence"/>
</dbReference>
<feature type="domain" description="MYND-type" evidence="4">
    <location>
        <begin position="89"/>
        <end position="107"/>
    </location>
</feature>
<keyword evidence="3" id="KW-0862">Zinc</keyword>
<evidence type="ECO:0000313" key="6">
    <source>
        <dbReference type="EMBL" id="KAJ3506360.1"/>
    </source>
</evidence>
<keyword evidence="2" id="KW-0863">Zinc-finger</keyword>
<dbReference type="AlphaFoldDB" id="A0A9W8K4L8"/>
<dbReference type="Pfam" id="PF01753">
    <property type="entry name" value="zf-MYND"/>
    <property type="match status" value="1"/>
</dbReference>
<accession>A0A9W8K4L8</accession>
<protein>
    <recommendedName>
        <fullName evidence="8">MYND-type domain-containing protein</fullName>
    </recommendedName>
</protein>
<evidence type="ECO:0008006" key="8">
    <source>
        <dbReference type="Google" id="ProtNLM"/>
    </source>
</evidence>
<name>A0A9W8K4L8_9AGAR</name>
<dbReference type="Gene3D" id="6.10.140.2220">
    <property type="match status" value="1"/>
</dbReference>
<dbReference type="InterPro" id="IPR002893">
    <property type="entry name" value="Znf_MYND"/>
</dbReference>
<dbReference type="GO" id="GO:0008270">
    <property type="term" value="F:zinc ion binding"/>
    <property type="evidence" value="ECO:0007669"/>
    <property type="project" value="UniProtKB-KW"/>
</dbReference>
<dbReference type="OrthoDB" id="5282002at2759"/>
<dbReference type="SUPFAM" id="SSF144232">
    <property type="entry name" value="HIT/MYND zinc finger-like"/>
    <property type="match status" value="1"/>
</dbReference>
<evidence type="ECO:0000259" key="5">
    <source>
        <dbReference type="Pfam" id="PF14737"/>
    </source>
</evidence>
<feature type="domain" description="DUF4470" evidence="5">
    <location>
        <begin position="147"/>
        <end position="239"/>
    </location>
</feature>
<dbReference type="Pfam" id="PF14737">
    <property type="entry name" value="DUF4470"/>
    <property type="match status" value="1"/>
</dbReference>
<proteinExistence type="predicted"/>
<evidence type="ECO:0000256" key="3">
    <source>
        <dbReference type="ARBA" id="ARBA00022833"/>
    </source>
</evidence>
<evidence type="ECO:0000259" key="4">
    <source>
        <dbReference type="Pfam" id="PF01753"/>
    </source>
</evidence>
<dbReference type="InterPro" id="IPR027974">
    <property type="entry name" value="DUF4470"/>
</dbReference>
<evidence type="ECO:0000256" key="1">
    <source>
        <dbReference type="ARBA" id="ARBA00022723"/>
    </source>
</evidence>
<evidence type="ECO:0000256" key="2">
    <source>
        <dbReference type="ARBA" id="ARBA00022771"/>
    </source>
</evidence>
<gene>
    <name evidence="6" type="ORF">NLJ89_g6911</name>
</gene>
<keyword evidence="1" id="KW-0479">Metal-binding</keyword>